<dbReference type="AlphaFoldDB" id="B3M0N8"/>
<name>B3M0N8_DROAN</name>
<reference evidence="2 3" key="1">
    <citation type="journal article" date="2007" name="Nature">
        <title>Evolution of genes and genomes on the Drosophila phylogeny.</title>
        <authorList>
            <consortium name="Drosophila 12 Genomes Consortium"/>
            <person name="Clark A.G."/>
            <person name="Eisen M.B."/>
            <person name="Smith D.R."/>
            <person name="Bergman C.M."/>
            <person name="Oliver B."/>
            <person name="Markow T.A."/>
            <person name="Kaufman T.C."/>
            <person name="Kellis M."/>
            <person name="Gelbart W."/>
            <person name="Iyer V.N."/>
            <person name="Pollard D.A."/>
            <person name="Sackton T.B."/>
            <person name="Larracuente A.M."/>
            <person name="Singh N.D."/>
            <person name="Abad J.P."/>
            <person name="Abt D.N."/>
            <person name="Adryan B."/>
            <person name="Aguade M."/>
            <person name="Akashi H."/>
            <person name="Anderson W.W."/>
            <person name="Aquadro C.F."/>
            <person name="Ardell D.H."/>
            <person name="Arguello R."/>
            <person name="Artieri C.G."/>
            <person name="Barbash D.A."/>
            <person name="Barker D."/>
            <person name="Barsanti P."/>
            <person name="Batterham P."/>
            <person name="Batzoglou S."/>
            <person name="Begun D."/>
            <person name="Bhutkar A."/>
            <person name="Blanco E."/>
            <person name="Bosak S.A."/>
            <person name="Bradley R.K."/>
            <person name="Brand A.D."/>
            <person name="Brent M.R."/>
            <person name="Brooks A.N."/>
            <person name="Brown R.H."/>
            <person name="Butlin R.K."/>
            <person name="Caggese C."/>
            <person name="Calvi B.R."/>
            <person name="Bernardo de Carvalho A."/>
            <person name="Caspi A."/>
            <person name="Castrezana S."/>
            <person name="Celniker S.E."/>
            <person name="Chang J.L."/>
            <person name="Chapple C."/>
            <person name="Chatterji S."/>
            <person name="Chinwalla A."/>
            <person name="Civetta A."/>
            <person name="Clifton S.W."/>
            <person name="Comeron J.M."/>
            <person name="Costello J.C."/>
            <person name="Coyne J.A."/>
            <person name="Daub J."/>
            <person name="David R.G."/>
            <person name="Delcher A.L."/>
            <person name="Delehaunty K."/>
            <person name="Do C.B."/>
            <person name="Ebling H."/>
            <person name="Edwards K."/>
            <person name="Eickbush T."/>
            <person name="Evans J.D."/>
            <person name="Filipski A."/>
            <person name="Findeiss S."/>
            <person name="Freyhult E."/>
            <person name="Fulton L."/>
            <person name="Fulton R."/>
            <person name="Garcia A.C."/>
            <person name="Gardiner A."/>
            <person name="Garfield D.A."/>
            <person name="Garvin B.E."/>
            <person name="Gibson G."/>
            <person name="Gilbert D."/>
            <person name="Gnerre S."/>
            <person name="Godfrey J."/>
            <person name="Good R."/>
            <person name="Gotea V."/>
            <person name="Gravely B."/>
            <person name="Greenberg A.J."/>
            <person name="Griffiths-Jones S."/>
            <person name="Gross S."/>
            <person name="Guigo R."/>
            <person name="Gustafson E.A."/>
            <person name="Haerty W."/>
            <person name="Hahn M.W."/>
            <person name="Halligan D.L."/>
            <person name="Halpern A.L."/>
            <person name="Halter G.M."/>
            <person name="Han M.V."/>
            <person name="Heger A."/>
            <person name="Hillier L."/>
            <person name="Hinrichs A.S."/>
            <person name="Holmes I."/>
            <person name="Hoskins R.A."/>
            <person name="Hubisz M.J."/>
            <person name="Hultmark D."/>
            <person name="Huntley M.A."/>
            <person name="Jaffe D.B."/>
            <person name="Jagadeeshan S."/>
            <person name="Jeck W.R."/>
            <person name="Johnson J."/>
            <person name="Jones C.D."/>
            <person name="Jordan W.C."/>
            <person name="Karpen G.H."/>
            <person name="Kataoka E."/>
            <person name="Keightley P.D."/>
            <person name="Kheradpour P."/>
            <person name="Kirkness E.F."/>
            <person name="Koerich L.B."/>
            <person name="Kristiansen K."/>
            <person name="Kudrna D."/>
            <person name="Kulathinal R.J."/>
            <person name="Kumar S."/>
            <person name="Kwok R."/>
            <person name="Lander E."/>
            <person name="Langley C.H."/>
            <person name="Lapoint R."/>
            <person name="Lazzaro B.P."/>
            <person name="Lee S.J."/>
            <person name="Levesque L."/>
            <person name="Li R."/>
            <person name="Lin C.F."/>
            <person name="Lin M.F."/>
            <person name="Lindblad-Toh K."/>
            <person name="Llopart A."/>
            <person name="Long M."/>
            <person name="Low L."/>
            <person name="Lozovsky E."/>
            <person name="Lu J."/>
            <person name="Luo M."/>
            <person name="Machado C.A."/>
            <person name="Makalowski W."/>
            <person name="Marzo M."/>
            <person name="Matsuda M."/>
            <person name="Matzkin L."/>
            <person name="McAllister B."/>
            <person name="McBride C.S."/>
            <person name="McKernan B."/>
            <person name="McKernan K."/>
            <person name="Mendez-Lago M."/>
            <person name="Minx P."/>
            <person name="Mollenhauer M.U."/>
            <person name="Montooth K."/>
            <person name="Mount S.M."/>
            <person name="Mu X."/>
            <person name="Myers E."/>
            <person name="Negre B."/>
            <person name="Newfeld S."/>
            <person name="Nielsen R."/>
            <person name="Noor M.A."/>
            <person name="O'Grady P."/>
            <person name="Pachter L."/>
            <person name="Papaceit M."/>
            <person name="Parisi M.J."/>
            <person name="Parisi M."/>
            <person name="Parts L."/>
            <person name="Pedersen J.S."/>
            <person name="Pesole G."/>
            <person name="Phillippy A.M."/>
            <person name="Ponting C.P."/>
            <person name="Pop M."/>
            <person name="Porcelli D."/>
            <person name="Powell J.R."/>
            <person name="Prohaska S."/>
            <person name="Pruitt K."/>
            <person name="Puig M."/>
            <person name="Quesneville H."/>
            <person name="Ram K.R."/>
            <person name="Rand D."/>
            <person name="Rasmussen M.D."/>
            <person name="Reed L.K."/>
            <person name="Reenan R."/>
            <person name="Reily A."/>
            <person name="Remington K.A."/>
            <person name="Rieger T.T."/>
            <person name="Ritchie M.G."/>
            <person name="Robin C."/>
            <person name="Rogers Y.H."/>
            <person name="Rohde C."/>
            <person name="Rozas J."/>
            <person name="Rubenfield M.J."/>
            <person name="Ruiz A."/>
            <person name="Russo S."/>
            <person name="Salzberg S.L."/>
            <person name="Sanchez-Gracia A."/>
            <person name="Saranga D.J."/>
            <person name="Sato H."/>
            <person name="Schaeffer S.W."/>
            <person name="Schatz M.C."/>
            <person name="Schlenke T."/>
            <person name="Schwartz R."/>
            <person name="Segarra C."/>
            <person name="Singh R.S."/>
            <person name="Sirot L."/>
            <person name="Sirota M."/>
            <person name="Sisneros N.B."/>
            <person name="Smith C.D."/>
            <person name="Smith T.F."/>
            <person name="Spieth J."/>
            <person name="Stage D.E."/>
            <person name="Stark A."/>
            <person name="Stephan W."/>
            <person name="Strausberg R.L."/>
            <person name="Strempel S."/>
            <person name="Sturgill D."/>
            <person name="Sutton G."/>
            <person name="Sutton G.G."/>
            <person name="Tao W."/>
            <person name="Teichmann S."/>
            <person name="Tobari Y.N."/>
            <person name="Tomimura Y."/>
            <person name="Tsolas J.M."/>
            <person name="Valente V.L."/>
            <person name="Venter E."/>
            <person name="Venter J.C."/>
            <person name="Vicario S."/>
            <person name="Vieira F.G."/>
            <person name="Vilella A.J."/>
            <person name="Villasante A."/>
            <person name="Walenz B."/>
            <person name="Wang J."/>
            <person name="Wasserman M."/>
            <person name="Watts T."/>
            <person name="Wilson D."/>
            <person name="Wilson R.K."/>
            <person name="Wing R.A."/>
            <person name="Wolfner M.F."/>
            <person name="Wong A."/>
            <person name="Wong G.K."/>
            <person name="Wu C.I."/>
            <person name="Wu G."/>
            <person name="Yamamoto D."/>
            <person name="Yang H.P."/>
            <person name="Yang S.P."/>
            <person name="Yorke J.A."/>
            <person name="Yoshida K."/>
            <person name="Zdobnov E."/>
            <person name="Zhang P."/>
            <person name="Zhang Y."/>
            <person name="Zimin A.V."/>
            <person name="Baldwin J."/>
            <person name="Abdouelleil A."/>
            <person name="Abdulkadir J."/>
            <person name="Abebe A."/>
            <person name="Abera B."/>
            <person name="Abreu J."/>
            <person name="Acer S.C."/>
            <person name="Aftuck L."/>
            <person name="Alexander A."/>
            <person name="An P."/>
            <person name="Anderson E."/>
            <person name="Anderson S."/>
            <person name="Arachi H."/>
            <person name="Azer M."/>
            <person name="Bachantsang P."/>
            <person name="Barry A."/>
            <person name="Bayul T."/>
            <person name="Berlin A."/>
            <person name="Bessette D."/>
            <person name="Bloom T."/>
            <person name="Blye J."/>
            <person name="Boguslavskiy L."/>
            <person name="Bonnet C."/>
            <person name="Boukhgalter B."/>
            <person name="Bourzgui I."/>
            <person name="Brown A."/>
            <person name="Cahill P."/>
            <person name="Channer S."/>
            <person name="Cheshatsang Y."/>
            <person name="Chuda L."/>
            <person name="Citroen M."/>
            <person name="Collymore A."/>
            <person name="Cooke P."/>
            <person name="Costello M."/>
            <person name="D'Aco K."/>
            <person name="Daza R."/>
            <person name="De Haan G."/>
            <person name="DeGray S."/>
            <person name="DeMaso C."/>
            <person name="Dhargay N."/>
            <person name="Dooley K."/>
            <person name="Dooley E."/>
            <person name="Doricent M."/>
            <person name="Dorje P."/>
            <person name="Dorjee K."/>
            <person name="Dupes A."/>
            <person name="Elong R."/>
            <person name="Falk J."/>
            <person name="Farina A."/>
            <person name="Faro S."/>
            <person name="Ferguson D."/>
            <person name="Fisher S."/>
            <person name="Foley C.D."/>
            <person name="Franke A."/>
            <person name="Friedrich D."/>
            <person name="Gadbois L."/>
            <person name="Gearin G."/>
            <person name="Gearin C.R."/>
            <person name="Giannoukos G."/>
            <person name="Goode T."/>
            <person name="Graham J."/>
            <person name="Grandbois E."/>
            <person name="Grewal S."/>
            <person name="Gyaltsen K."/>
            <person name="Hafez N."/>
            <person name="Hagos B."/>
            <person name="Hall J."/>
            <person name="Henson C."/>
            <person name="Hollinger A."/>
            <person name="Honan T."/>
            <person name="Huard M.D."/>
            <person name="Hughes L."/>
            <person name="Hurhula B."/>
            <person name="Husby M.E."/>
            <person name="Kamat A."/>
            <person name="Kanga B."/>
            <person name="Kashin S."/>
            <person name="Khazanovich D."/>
            <person name="Kisner P."/>
            <person name="Lance K."/>
            <person name="Lara M."/>
            <person name="Lee W."/>
            <person name="Lennon N."/>
            <person name="Letendre F."/>
            <person name="LeVine R."/>
            <person name="Lipovsky A."/>
            <person name="Liu X."/>
            <person name="Liu J."/>
            <person name="Liu S."/>
            <person name="Lokyitsang T."/>
            <person name="Lokyitsang Y."/>
            <person name="Lubonja R."/>
            <person name="Lui A."/>
            <person name="MacDonald P."/>
            <person name="Magnisalis V."/>
            <person name="Maru K."/>
            <person name="Matthews C."/>
            <person name="McCusker W."/>
            <person name="McDonough S."/>
            <person name="Mehta T."/>
            <person name="Meldrim J."/>
            <person name="Meneus L."/>
            <person name="Mihai O."/>
            <person name="Mihalev A."/>
            <person name="Mihova T."/>
            <person name="Mittelman R."/>
            <person name="Mlenga V."/>
            <person name="Montmayeur A."/>
            <person name="Mulrain L."/>
            <person name="Navidi A."/>
            <person name="Naylor J."/>
            <person name="Negash T."/>
            <person name="Nguyen T."/>
            <person name="Nguyen N."/>
            <person name="Nicol R."/>
            <person name="Norbu C."/>
            <person name="Norbu N."/>
            <person name="Novod N."/>
            <person name="O'Neill B."/>
            <person name="Osman S."/>
            <person name="Markiewicz E."/>
            <person name="Oyono O.L."/>
            <person name="Patti C."/>
            <person name="Phunkhang P."/>
            <person name="Pierre F."/>
            <person name="Priest M."/>
            <person name="Raghuraman S."/>
            <person name="Rege F."/>
            <person name="Reyes R."/>
            <person name="Rise C."/>
            <person name="Rogov P."/>
            <person name="Ross K."/>
            <person name="Ryan E."/>
            <person name="Settipalli S."/>
            <person name="Shea T."/>
            <person name="Sherpa N."/>
            <person name="Shi L."/>
            <person name="Shih D."/>
            <person name="Sparrow T."/>
            <person name="Spaulding J."/>
            <person name="Stalker J."/>
            <person name="Stange-Thomann N."/>
            <person name="Stavropoulos S."/>
            <person name="Stone C."/>
            <person name="Strader C."/>
            <person name="Tesfaye S."/>
            <person name="Thomson T."/>
            <person name="Thoulutsang Y."/>
            <person name="Thoulutsang D."/>
            <person name="Topham K."/>
            <person name="Topping I."/>
            <person name="Tsamla T."/>
            <person name="Vassiliev H."/>
            <person name="Vo A."/>
            <person name="Wangchuk T."/>
            <person name="Wangdi T."/>
            <person name="Weiand M."/>
            <person name="Wilkinson J."/>
            <person name="Wilson A."/>
            <person name="Yadav S."/>
            <person name="Young G."/>
            <person name="Yu Q."/>
            <person name="Zembek L."/>
            <person name="Zhong D."/>
            <person name="Zimmer A."/>
            <person name="Zwirko Z."/>
            <person name="Jaffe D.B."/>
            <person name="Alvarez P."/>
            <person name="Brockman W."/>
            <person name="Butler J."/>
            <person name="Chin C."/>
            <person name="Gnerre S."/>
            <person name="Grabherr M."/>
            <person name="Kleber M."/>
            <person name="Mauceli E."/>
            <person name="MacCallum I."/>
        </authorList>
    </citation>
    <scope>NUCLEOTIDE SEQUENCE [LARGE SCALE GENOMIC DNA]</scope>
    <source>
        <strain evidence="3">Tucson 14024-0371.13</strain>
    </source>
</reference>
<keyword evidence="3" id="KW-1185">Reference proteome</keyword>
<dbReference type="InterPro" id="IPR010512">
    <property type="entry name" value="DUF1091"/>
</dbReference>
<dbReference type="Proteomes" id="UP000007801">
    <property type="component" value="Unassembled WGS sequence"/>
</dbReference>
<gene>
    <name evidence="2" type="primary">Dana\GF16097</name>
    <name evidence="2" type="synonym">dana_GLEANR_17370</name>
    <name evidence="2" type="ORF">GF16097</name>
</gene>
<dbReference type="HOGENOM" id="CLU_116900_1_1_1"/>
<organism evidence="2 3">
    <name type="scientific">Drosophila ananassae</name>
    <name type="common">Fruit fly</name>
    <dbReference type="NCBI Taxonomy" id="7217"/>
    <lineage>
        <taxon>Eukaryota</taxon>
        <taxon>Metazoa</taxon>
        <taxon>Ecdysozoa</taxon>
        <taxon>Arthropoda</taxon>
        <taxon>Hexapoda</taxon>
        <taxon>Insecta</taxon>
        <taxon>Pterygota</taxon>
        <taxon>Neoptera</taxon>
        <taxon>Endopterygota</taxon>
        <taxon>Diptera</taxon>
        <taxon>Brachycera</taxon>
        <taxon>Muscomorpha</taxon>
        <taxon>Ephydroidea</taxon>
        <taxon>Drosophilidae</taxon>
        <taxon>Drosophila</taxon>
        <taxon>Sophophora</taxon>
    </lineage>
</organism>
<dbReference type="KEGG" id="dan:6498894"/>
<dbReference type="PANTHER" id="PTHR20898">
    <property type="entry name" value="DAEDALUS ON 3-RELATED-RELATED"/>
    <property type="match status" value="1"/>
</dbReference>
<dbReference type="InParanoid" id="B3M0N8"/>
<dbReference type="Pfam" id="PF06477">
    <property type="entry name" value="DUF1091"/>
    <property type="match status" value="1"/>
</dbReference>
<dbReference type="SMART" id="SM00697">
    <property type="entry name" value="DM8"/>
    <property type="match status" value="1"/>
</dbReference>
<evidence type="ECO:0000313" key="3">
    <source>
        <dbReference type="Proteomes" id="UP000007801"/>
    </source>
</evidence>
<dbReference type="OrthoDB" id="7940892at2759"/>
<evidence type="ECO:0000256" key="1">
    <source>
        <dbReference type="SAM" id="SignalP"/>
    </source>
</evidence>
<feature type="chain" id="PRO_5006454434" evidence="1">
    <location>
        <begin position="25"/>
        <end position="183"/>
    </location>
</feature>
<accession>B3M0N8</accession>
<dbReference type="EMBL" id="CH902617">
    <property type="protein sequence ID" value="EDV44285.2"/>
    <property type="molecule type" value="Genomic_DNA"/>
</dbReference>
<proteinExistence type="predicted"/>
<dbReference type="PANTHER" id="PTHR20898:SF0">
    <property type="entry name" value="DAEDALUS ON 3-RELATED"/>
    <property type="match status" value="1"/>
</dbReference>
<evidence type="ECO:0000313" key="2">
    <source>
        <dbReference type="EMBL" id="EDV44285.2"/>
    </source>
</evidence>
<protein>
    <submittedName>
        <fullName evidence="2">Uncharacterized protein</fullName>
    </submittedName>
</protein>
<dbReference type="GeneID" id="6498894"/>
<feature type="signal peptide" evidence="1">
    <location>
        <begin position="1"/>
        <end position="24"/>
    </location>
</feature>
<sequence length="183" mass="21315">MASFWLVSAFFGAFVLFSLDCNDAVEFKFTNFVCESYNKSWFTFSHCRLKAINRDKIVLNMNGTLHYPAYRIKIHGKLFKKANGYKPWLYERTVDACKFMLHKSDPLVSVLYNLMKDFTNINHSCPYVGPQIIKDFYLKPELMRVPVPTGEYLLALKWYLDAKPQFGTNFSASFVEDILAKKN</sequence>
<keyword evidence="1" id="KW-0732">Signal</keyword>